<sequence length="72" mass="8187">MPTGGYCGPSPKPHTSKPTRRSKGLALPGRRCSYSDLRDLEHSTRELQRHEICPGDKRRKFLASDPLYNILH</sequence>
<dbReference type="AlphaFoldDB" id="A0AAV7I848"/>
<dbReference type="Proteomes" id="UP000826195">
    <property type="component" value="Unassembled WGS sequence"/>
</dbReference>
<evidence type="ECO:0000313" key="3">
    <source>
        <dbReference type="Proteomes" id="UP000826195"/>
    </source>
</evidence>
<protein>
    <submittedName>
        <fullName evidence="2">Uncharacterized protein</fullName>
    </submittedName>
</protein>
<feature type="compositionally biased region" description="Basic residues" evidence="1">
    <location>
        <begin position="14"/>
        <end position="23"/>
    </location>
</feature>
<feature type="region of interest" description="Disordered" evidence="1">
    <location>
        <begin position="1"/>
        <end position="29"/>
    </location>
</feature>
<gene>
    <name evidence="2" type="ORF">KQX54_007498</name>
</gene>
<evidence type="ECO:0000313" key="2">
    <source>
        <dbReference type="EMBL" id="KAH0546246.1"/>
    </source>
</evidence>
<reference evidence="2 3" key="1">
    <citation type="journal article" date="2021" name="J. Hered.">
        <title>A chromosome-level genome assembly of the parasitoid wasp, Cotesia glomerata (Hymenoptera: Braconidae).</title>
        <authorList>
            <person name="Pinto B.J."/>
            <person name="Weis J.J."/>
            <person name="Gamble T."/>
            <person name="Ode P.J."/>
            <person name="Paul R."/>
            <person name="Zaspel J.M."/>
        </authorList>
    </citation>
    <scope>NUCLEOTIDE SEQUENCE [LARGE SCALE GENOMIC DNA]</scope>
    <source>
        <strain evidence="2">CgM1</strain>
    </source>
</reference>
<proteinExistence type="predicted"/>
<accession>A0AAV7I848</accession>
<keyword evidence="3" id="KW-1185">Reference proteome</keyword>
<organism evidence="2 3">
    <name type="scientific">Cotesia glomerata</name>
    <name type="common">Lepidopteran parasitic wasp</name>
    <name type="synonym">Apanteles glomeratus</name>
    <dbReference type="NCBI Taxonomy" id="32391"/>
    <lineage>
        <taxon>Eukaryota</taxon>
        <taxon>Metazoa</taxon>
        <taxon>Ecdysozoa</taxon>
        <taxon>Arthropoda</taxon>
        <taxon>Hexapoda</taxon>
        <taxon>Insecta</taxon>
        <taxon>Pterygota</taxon>
        <taxon>Neoptera</taxon>
        <taxon>Endopterygota</taxon>
        <taxon>Hymenoptera</taxon>
        <taxon>Apocrita</taxon>
        <taxon>Ichneumonoidea</taxon>
        <taxon>Braconidae</taxon>
        <taxon>Microgastrinae</taxon>
        <taxon>Cotesia</taxon>
    </lineage>
</organism>
<evidence type="ECO:0000256" key="1">
    <source>
        <dbReference type="SAM" id="MobiDB-lite"/>
    </source>
</evidence>
<dbReference type="EMBL" id="JAHXZJ010002237">
    <property type="protein sequence ID" value="KAH0546246.1"/>
    <property type="molecule type" value="Genomic_DNA"/>
</dbReference>
<name>A0AAV7I848_COTGL</name>
<comment type="caution">
    <text evidence="2">The sequence shown here is derived from an EMBL/GenBank/DDBJ whole genome shotgun (WGS) entry which is preliminary data.</text>
</comment>